<sequence length="104" mass="12336">MSTTRGRVCNIQTKIFKHKSIQTIHRQKHSPEYFGITNERKRNVSQREKSEKLNSHLIFGPNCRTLGPGQIDRSRIRNTRNLYRNNNIMRNLMADDNIVRELMI</sequence>
<evidence type="ECO:0000313" key="1">
    <source>
        <dbReference type="EMBL" id="CAG6792169.1"/>
    </source>
</evidence>
<organism evidence="1">
    <name type="scientific">Cacopsylla melanoneura</name>
    <dbReference type="NCBI Taxonomy" id="428564"/>
    <lineage>
        <taxon>Eukaryota</taxon>
        <taxon>Metazoa</taxon>
        <taxon>Ecdysozoa</taxon>
        <taxon>Arthropoda</taxon>
        <taxon>Hexapoda</taxon>
        <taxon>Insecta</taxon>
        <taxon>Pterygota</taxon>
        <taxon>Neoptera</taxon>
        <taxon>Paraneoptera</taxon>
        <taxon>Hemiptera</taxon>
        <taxon>Sternorrhyncha</taxon>
        <taxon>Psylloidea</taxon>
        <taxon>Psyllidae</taxon>
        <taxon>Psyllinae</taxon>
        <taxon>Cacopsylla</taxon>
    </lineage>
</organism>
<proteinExistence type="predicted"/>
<accession>A0A8D9BVB4</accession>
<dbReference type="AlphaFoldDB" id="A0A8D9BVB4"/>
<dbReference type="EMBL" id="HBUF01679966">
    <property type="protein sequence ID" value="CAG6792169.1"/>
    <property type="molecule type" value="Transcribed_RNA"/>
</dbReference>
<protein>
    <submittedName>
        <fullName evidence="1">Uncharacterized protein</fullName>
    </submittedName>
</protein>
<reference evidence="1" key="1">
    <citation type="submission" date="2021-05" db="EMBL/GenBank/DDBJ databases">
        <authorList>
            <person name="Alioto T."/>
            <person name="Alioto T."/>
            <person name="Gomez Garrido J."/>
        </authorList>
    </citation>
    <scope>NUCLEOTIDE SEQUENCE</scope>
</reference>
<name>A0A8D9BVB4_9HEMI</name>